<dbReference type="AlphaFoldDB" id="A0A0D2GEU8"/>
<organism evidence="1 2">
    <name type="scientific">Fonsecaea pedrosoi CBS 271.37</name>
    <dbReference type="NCBI Taxonomy" id="1442368"/>
    <lineage>
        <taxon>Eukaryota</taxon>
        <taxon>Fungi</taxon>
        <taxon>Dikarya</taxon>
        <taxon>Ascomycota</taxon>
        <taxon>Pezizomycotina</taxon>
        <taxon>Eurotiomycetes</taxon>
        <taxon>Chaetothyriomycetidae</taxon>
        <taxon>Chaetothyriales</taxon>
        <taxon>Herpotrichiellaceae</taxon>
        <taxon>Fonsecaea</taxon>
    </lineage>
</organism>
<dbReference type="HOGENOM" id="CLU_2638105_0_0_1"/>
<keyword evidence="2" id="KW-1185">Reference proteome</keyword>
<reference evidence="1 2" key="1">
    <citation type="submission" date="2015-01" db="EMBL/GenBank/DDBJ databases">
        <title>The Genome Sequence of Fonsecaea pedrosoi CBS 271.37.</title>
        <authorList>
            <consortium name="The Broad Institute Genomics Platform"/>
            <person name="Cuomo C."/>
            <person name="de Hoog S."/>
            <person name="Gorbushina A."/>
            <person name="Stielow B."/>
            <person name="Teixiera M."/>
            <person name="Abouelleil A."/>
            <person name="Chapman S.B."/>
            <person name="Priest M."/>
            <person name="Young S.K."/>
            <person name="Wortman J."/>
            <person name="Nusbaum C."/>
            <person name="Birren B."/>
        </authorList>
    </citation>
    <scope>NUCLEOTIDE SEQUENCE [LARGE SCALE GENOMIC DNA]</scope>
    <source>
        <strain evidence="1 2">CBS 271.37</strain>
    </source>
</reference>
<dbReference type="RefSeq" id="XP_013283136.1">
    <property type="nucleotide sequence ID" value="XM_013427682.1"/>
</dbReference>
<evidence type="ECO:0000313" key="1">
    <source>
        <dbReference type="EMBL" id="KIW79328.1"/>
    </source>
</evidence>
<dbReference type="GeneID" id="25305430"/>
<gene>
    <name evidence="1" type="ORF">Z517_05940</name>
</gene>
<dbReference type="EMBL" id="KN846972">
    <property type="protein sequence ID" value="KIW79328.1"/>
    <property type="molecule type" value="Genomic_DNA"/>
</dbReference>
<dbReference type="VEuPathDB" id="FungiDB:Z517_05940"/>
<name>A0A0D2GEU8_9EURO</name>
<sequence length="77" mass="8443">MSHAEITEPVTLSQSQFVRVAAAVCQRQREAVLFSTARTGSMTIPDERMTNRQSLDVSGDHKAGLADYYGAFYADST</sequence>
<accession>A0A0D2GEU8</accession>
<proteinExistence type="predicted"/>
<protein>
    <submittedName>
        <fullName evidence="1">Uncharacterized protein</fullName>
    </submittedName>
</protein>
<evidence type="ECO:0000313" key="2">
    <source>
        <dbReference type="Proteomes" id="UP000053029"/>
    </source>
</evidence>
<dbReference type="Proteomes" id="UP000053029">
    <property type="component" value="Unassembled WGS sequence"/>
</dbReference>